<dbReference type="Proteomes" id="UP001161247">
    <property type="component" value="Chromosome 2"/>
</dbReference>
<keyword evidence="2 5" id="KW-0479">Metal-binding</keyword>
<dbReference type="SUPFAM" id="SSF51197">
    <property type="entry name" value="Clavaminate synthase-like"/>
    <property type="match status" value="1"/>
</dbReference>
<dbReference type="GO" id="GO:0016706">
    <property type="term" value="F:2-oxoglutarate-dependent dioxygenase activity"/>
    <property type="evidence" value="ECO:0007669"/>
    <property type="project" value="UniProtKB-ARBA"/>
</dbReference>
<dbReference type="InterPro" id="IPR005123">
    <property type="entry name" value="Oxoglu/Fe-dep_dioxygenase_dom"/>
</dbReference>
<name>A0AAV1CJD3_OLDCO</name>
<feature type="domain" description="Fe2OG dioxygenase" evidence="6">
    <location>
        <begin position="255"/>
        <end position="355"/>
    </location>
</feature>
<evidence type="ECO:0000256" key="5">
    <source>
        <dbReference type="RuleBase" id="RU003682"/>
    </source>
</evidence>
<dbReference type="InterPro" id="IPR044861">
    <property type="entry name" value="IPNS-like_FE2OG_OXY"/>
</dbReference>
<dbReference type="Pfam" id="PF03171">
    <property type="entry name" value="2OG-FeII_Oxy"/>
    <property type="match status" value="1"/>
</dbReference>
<dbReference type="EMBL" id="OX459119">
    <property type="protein sequence ID" value="CAI9095466.1"/>
    <property type="molecule type" value="Genomic_DNA"/>
</dbReference>
<keyword evidence="4 5" id="KW-0408">Iron</keyword>
<evidence type="ECO:0000256" key="3">
    <source>
        <dbReference type="ARBA" id="ARBA00023002"/>
    </source>
</evidence>
<evidence type="ECO:0000256" key="4">
    <source>
        <dbReference type="ARBA" id="ARBA00023004"/>
    </source>
</evidence>
<keyword evidence="3 5" id="KW-0560">Oxidoreductase</keyword>
<dbReference type="PANTHER" id="PTHR47991">
    <property type="entry name" value="OXOGLUTARATE/IRON-DEPENDENT DIOXYGENASE"/>
    <property type="match status" value="1"/>
</dbReference>
<dbReference type="InterPro" id="IPR050295">
    <property type="entry name" value="Plant_2OG-oxidoreductases"/>
</dbReference>
<dbReference type="GO" id="GO:0046872">
    <property type="term" value="F:metal ion binding"/>
    <property type="evidence" value="ECO:0007669"/>
    <property type="project" value="UniProtKB-KW"/>
</dbReference>
<dbReference type="PROSITE" id="PS51471">
    <property type="entry name" value="FE2OG_OXY"/>
    <property type="match status" value="1"/>
</dbReference>
<evidence type="ECO:0000313" key="7">
    <source>
        <dbReference type="EMBL" id="CAI9095466.1"/>
    </source>
</evidence>
<dbReference type="Gene3D" id="2.60.120.330">
    <property type="entry name" value="B-lactam Antibiotic, Isopenicillin N Synthase, Chain"/>
    <property type="match status" value="1"/>
</dbReference>
<evidence type="ECO:0000256" key="2">
    <source>
        <dbReference type="ARBA" id="ARBA00022723"/>
    </source>
</evidence>
<proteinExistence type="inferred from homology"/>
<comment type="similarity">
    <text evidence="1 5">Belongs to the iron/ascorbate-dependent oxidoreductase family.</text>
</comment>
<dbReference type="Pfam" id="PF14226">
    <property type="entry name" value="DIOX_N"/>
    <property type="match status" value="1"/>
</dbReference>
<dbReference type="GO" id="GO:0009805">
    <property type="term" value="P:coumarin biosynthetic process"/>
    <property type="evidence" value="ECO:0007669"/>
    <property type="project" value="UniProtKB-ARBA"/>
</dbReference>
<evidence type="ECO:0000259" key="6">
    <source>
        <dbReference type="PROSITE" id="PS51471"/>
    </source>
</evidence>
<dbReference type="InterPro" id="IPR026992">
    <property type="entry name" value="DIOX_N"/>
</dbReference>
<dbReference type="AlphaFoldDB" id="A0AAV1CJD3"/>
<organism evidence="7 8">
    <name type="scientific">Oldenlandia corymbosa var. corymbosa</name>
    <dbReference type="NCBI Taxonomy" id="529605"/>
    <lineage>
        <taxon>Eukaryota</taxon>
        <taxon>Viridiplantae</taxon>
        <taxon>Streptophyta</taxon>
        <taxon>Embryophyta</taxon>
        <taxon>Tracheophyta</taxon>
        <taxon>Spermatophyta</taxon>
        <taxon>Magnoliopsida</taxon>
        <taxon>eudicotyledons</taxon>
        <taxon>Gunneridae</taxon>
        <taxon>Pentapetalae</taxon>
        <taxon>asterids</taxon>
        <taxon>lamiids</taxon>
        <taxon>Gentianales</taxon>
        <taxon>Rubiaceae</taxon>
        <taxon>Rubioideae</taxon>
        <taxon>Spermacoceae</taxon>
        <taxon>Hedyotis-Oldenlandia complex</taxon>
        <taxon>Oldenlandia</taxon>
    </lineage>
</organism>
<dbReference type="GO" id="GO:0002238">
    <property type="term" value="P:response to molecule of fungal origin"/>
    <property type="evidence" value="ECO:0007669"/>
    <property type="project" value="UniProtKB-ARBA"/>
</dbReference>
<sequence>MAANLGLDADKLGSMYQDGSQGIKMNCYPDKVSDAVGLTLLVQANEVEDIEVNNAKKDFGGSLPVENVQELASTDLQNIPHRYIRPEINPDEVSTDESSQIPIIDVAKLTCECLGYELEMAKLHQACEEWGFFQVINHGAHSVLEKMKVVTDEFFKLPLEQKMAYAQLPNSIEGYGQAFVVSEDQKLDWGDMLFLISLPLTNRNLRFWPNIPTSFRSTLDEYSSELHKICIGLIKAMGTNLGLEVEKLSSMYQDGTQGIRMNYYPPCGQADQVYGLAPHSDATGLTLLVQVNEVEGLQIRKNGKWLPIRPFPGAIIVNIGDILEITSNGKYRSIEHRAVVNFQRERLSMAAFHGPNMTAKIGPLQEFAKENGAKYRTLDNEDYIKLVIKSKLDGKSLLDQLRISH</sequence>
<reference evidence="7" key="1">
    <citation type="submission" date="2023-03" db="EMBL/GenBank/DDBJ databases">
        <authorList>
            <person name="Julca I."/>
        </authorList>
    </citation>
    <scope>NUCLEOTIDE SEQUENCE</scope>
</reference>
<dbReference type="FunFam" id="2.60.120.330:FF:000001">
    <property type="entry name" value="Protein SRG1"/>
    <property type="match status" value="1"/>
</dbReference>
<gene>
    <name evidence="7" type="ORF">OLC1_LOCUS6438</name>
</gene>
<keyword evidence="8" id="KW-1185">Reference proteome</keyword>
<dbReference type="InterPro" id="IPR027443">
    <property type="entry name" value="IPNS-like_sf"/>
</dbReference>
<accession>A0AAV1CJD3</accession>
<evidence type="ECO:0000256" key="1">
    <source>
        <dbReference type="ARBA" id="ARBA00008056"/>
    </source>
</evidence>
<protein>
    <submittedName>
        <fullName evidence="7">OLC1v1031422C2</fullName>
    </submittedName>
</protein>
<evidence type="ECO:0000313" key="8">
    <source>
        <dbReference type="Proteomes" id="UP001161247"/>
    </source>
</evidence>